<feature type="domain" description="Dynamin-type G" evidence="9">
    <location>
        <begin position="66"/>
        <end position="313"/>
    </location>
</feature>
<reference evidence="10 11" key="1">
    <citation type="submission" date="2015-06" db="EMBL/GenBank/DDBJ databases">
        <title>Draft genome assembly of filamentous brackish cyanobacterium Limnoraphis robusta strain CS-951.</title>
        <authorList>
            <person name="Willis A."/>
            <person name="Parks M."/>
            <person name="Burford M.A."/>
        </authorList>
    </citation>
    <scope>NUCLEOTIDE SEQUENCE [LARGE SCALE GENOMIC DNA]</scope>
    <source>
        <strain evidence="10 11">CS-951</strain>
    </source>
</reference>
<evidence type="ECO:0000256" key="7">
    <source>
        <dbReference type="SAM" id="Coils"/>
    </source>
</evidence>
<dbReference type="GO" id="GO:0016020">
    <property type="term" value="C:membrane"/>
    <property type="evidence" value="ECO:0007669"/>
    <property type="project" value="UniProtKB-SubCell"/>
</dbReference>
<dbReference type="Pfam" id="PF21808">
    <property type="entry name" value="Dynamin-like_hel_bact"/>
    <property type="match status" value="1"/>
</dbReference>
<evidence type="ECO:0000256" key="8">
    <source>
        <dbReference type="SAM" id="Phobius"/>
    </source>
</evidence>
<sequence length="694" mass="78956">MAAKIEATKFIDNLDRVAKVRSEIADYLNQMVATLNQAESEGKNQSGQLGLDRDIQDLNQVSKNLRQGCFRLLVLGDMKRGKSTFLNALIGENVLPSDVNPCTALLTILRYGQNQEVTVYFNDGKPPRKVDFKSFKRLYTIDPAEAKKLETENKKAFPDVDYAVVEYPLSLLEKGIEIVDSPGLNDTEARNELSLGYIKNCHAILFVLRASQPCTLGERRYLENYIKYRGLSVFFLINAWDQIRESLIDPDDPEELEEAEERLRHVFRANLAEYCQIEGYDCYDERVFEITALNALRRRIKSPELSLEGTGFPEFMGALNSFLTQERAIAEFRQAKILAHQTSKHIQDAVERRIPLLEQDVEELKQRINSVEPEFEKLNQIREQFIGEIWRVRDSKAQIITESFRSYVLNLENSFESDFQRYQPDLKFMDLLNAGKRKAFEASFQEAFENYINDKIAGWSISAEREMDTGFSQLSRLAAQYGTDYAKVTNRITEKLTGHKPVAGRLSQSSEQEDSPAWATWAMGLVSLASGNFAGAALAGAGFDWQNILLNFVAVVGISGVVTAISGMILGPITLLLLSFGVGALQIDKARQKMIQEAKKEFAKHLPQIAQDYSPQISEVVQECFNAYEQEVVKRMNDDIQARKAELENLIQQREQQKVNQEQELKRLTHFKDQVTSTFNKIETIYQNFVSSVS</sequence>
<dbReference type="PATRIC" id="fig|1637645.4.peg.4909"/>
<evidence type="ECO:0000256" key="2">
    <source>
        <dbReference type="ARBA" id="ARBA00022741"/>
    </source>
</evidence>
<dbReference type="PANTHER" id="PTHR10465:SF0">
    <property type="entry name" value="SARCALUMENIN"/>
    <property type="match status" value="1"/>
</dbReference>
<dbReference type="GO" id="GO:0003924">
    <property type="term" value="F:GTPase activity"/>
    <property type="evidence" value="ECO:0007669"/>
    <property type="project" value="InterPro"/>
</dbReference>
<evidence type="ECO:0000256" key="5">
    <source>
        <dbReference type="ARBA" id="ARBA00023134"/>
    </source>
</evidence>
<keyword evidence="3" id="KW-0378">Hydrolase</keyword>
<dbReference type="EMBL" id="LATL02000249">
    <property type="protein sequence ID" value="KKD37906.1"/>
    <property type="molecule type" value="Genomic_DNA"/>
</dbReference>
<dbReference type="InterPro" id="IPR030381">
    <property type="entry name" value="G_DYNAMIN_dom"/>
</dbReference>
<keyword evidence="2" id="KW-0547">Nucleotide-binding</keyword>
<protein>
    <submittedName>
        <fullName evidence="10">Dynamin</fullName>
    </submittedName>
</protein>
<dbReference type="InterPro" id="IPR027094">
    <property type="entry name" value="Mitofusin_fam"/>
</dbReference>
<dbReference type="PANTHER" id="PTHR10465">
    <property type="entry name" value="TRANSMEMBRANE GTPASE FZO1"/>
    <property type="match status" value="1"/>
</dbReference>
<evidence type="ECO:0000256" key="4">
    <source>
        <dbReference type="ARBA" id="ARBA00023054"/>
    </source>
</evidence>
<dbReference type="CDD" id="cd09912">
    <property type="entry name" value="DLP_2"/>
    <property type="match status" value="1"/>
</dbReference>
<keyword evidence="6 8" id="KW-0472">Membrane</keyword>
<organism evidence="10 11">
    <name type="scientific">Limnoraphis robusta CS-951</name>
    <dbReference type="NCBI Taxonomy" id="1637645"/>
    <lineage>
        <taxon>Bacteria</taxon>
        <taxon>Bacillati</taxon>
        <taxon>Cyanobacteriota</taxon>
        <taxon>Cyanophyceae</taxon>
        <taxon>Oscillatoriophycideae</taxon>
        <taxon>Oscillatoriales</taxon>
        <taxon>Sirenicapillariaceae</taxon>
        <taxon>Limnoraphis</taxon>
    </lineage>
</organism>
<dbReference type="PROSITE" id="PS51718">
    <property type="entry name" value="G_DYNAMIN_2"/>
    <property type="match status" value="1"/>
</dbReference>
<keyword evidence="8" id="KW-0812">Transmembrane</keyword>
<evidence type="ECO:0000313" key="11">
    <source>
        <dbReference type="Proteomes" id="UP000033607"/>
    </source>
</evidence>
<dbReference type="GO" id="GO:0005525">
    <property type="term" value="F:GTP binding"/>
    <property type="evidence" value="ECO:0007669"/>
    <property type="project" value="UniProtKB-KW"/>
</dbReference>
<dbReference type="Proteomes" id="UP000033607">
    <property type="component" value="Unassembled WGS sequence"/>
</dbReference>
<comment type="subcellular location">
    <subcellularLocation>
        <location evidence="1">Membrane</location>
    </subcellularLocation>
</comment>
<dbReference type="SUPFAM" id="SSF52540">
    <property type="entry name" value="P-loop containing nucleoside triphosphate hydrolases"/>
    <property type="match status" value="1"/>
</dbReference>
<accession>A0A0F5YG93</accession>
<name>A0A0F5YG93_9CYAN</name>
<evidence type="ECO:0000256" key="3">
    <source>
        <dbReference type="ARBA" id="ARBA00022801"/>
    </source>
</evidence>
<dbReference type="InterPro" id="IPR027417">
    <property type="entry name" value="P-loop_NTPase"/>
</dbReference>
<dbReference type="OrthoDB" id="5477114at2"/>
<dbReference type="Pfam" id="PF00350">
    <property type="entry name" value="Dynamin_N"/>
    <property type="match status" value="1"/>
</dbReference>
<dbReference type="RefSeq" id="WP_046278739.1">
    <property type="nucleotide sequence ID" value="NZ_LATL02000249.1"/>
</dbReference>
<comment type="caution">
    <text evidence="10">The sequence shown here is derived from an EMBL/GenBank/DDBJ whole genome shotgun (WGS) entry which is preliminary data.</text>
</comment>
<keyword evidence="4 7" id="KW-0175">Coiled coil</keyword>
<evidence type="ECO:0000256" key="6">
    <source>
        <dbReference type="ARBA" id="ARBA00023136"/>
    </source>
</evidence>
<dbReference type="Gene3D" id="3.40.50.300">
    <property type="entry name" value="P-loop containing nucleotide triphosphate hydrolases"/>
    <property type="match status" value="1"/>
</dbReference>
<dbReference type="AlphaFoldDB" id="A0A0F5YG93"/>
<keyword evidence="5" id="KW-0342">GTP-binding</keyword>
<dbReference type="InterPro" id="IPR045063">
    <property type="entry name" value="Dynamin_N"/>
</dbReference>
<feature type="transmembrane region" description="Helical" evidence="8">
    <location>
        <begin position="518"/>
        <end position="541"/>
    </location>
</feature>
<dbReference type="InterPro" id="IPR049399">
    <property type="entry name" value="BDLP-like_hel"/>
</dbReference>
<feature type="transmembrane region" description="Helical" evidence="8">
    <location>
        <begin position="548"/>
        <end position="567"/>
    </location>
</feature>
<gene>
    <name evidence="10" type="ORF">WN50_11785</name>
</gene>
<evidence type="ECO:0000256" key="1">
    <source>
        <dbReference type="ARBA" id="ARBA00004370"/>
    </source>
</evidence>
<evidence type="ECO:0000313" key="10">
    <source>
        <dbReference type="EMBL" id="KKD37906.1"/>
    </source>
</evidence>
<keyword evidence="8" id="KW-1133">Transmembrane helix</keyword>
<feature type="coiled-coil region" evidence="7">
    <location>
        <begin position="633"/>
        <end position="667"/>
    </location>
</feature>
<evidence type="ECO:0000259" key="9">
    <source>
        <dbReference type="PROSITE" id="PS51718"/>
    </source>
</evidence>
<proteinExistence type="predicted"/>